<gene>
    <name evidence="1" type="ORF">EVA_18094</name>
</gene>
<organism evidence="1">
    <name type="scientific">gut metagenome</name>
    <dbReference type="NCBI Taxonomy" id="749906"/>
    <lineage>
        <taxon>unclassified sequences</taxon>
        <taxon>metagenomes</taxon>
        <taxon>organismal metagenomes</taxon>
    </lineage>
</organism>
<dbReference type="EMBL" id="AMCI01006754">
    <property type="protein sequence ID" value="EJW93804.1"/>
    <property type="molecule type" value="Genomic_DNA"/>
</dbReference>
<name>J9G2K3_9ZZZZ</name>
<protein>
    <submittedName>
        <fullName evidence="1">Uncharacterized protein</fullName>
    </submittedName>
</protein>
<evidence type="ECO:0000313" key="1">
    <source>
        <dbReference type="EMBL" id="EJW93804.1"/>
    </source>
</evidence>
<comment type="caution">
    <text evidence="1">The sequence shown here is derived from an EMBL/GenBank/DDBJ whole genome shotgun (WGS) entry which is preliminary data.</text>
</comment>
<sequence length="121" mass="13895">MLQGNGNYSLDFDSSEGWQFFRGKVNTTISIIVTYGTEDITERLMNRAGTEVEWLRDSGNVPSDNTWKPTYVNGDRSKLRLNDTDMPTGWGYEIRKVKFICRIFIPEGNEPIAMNEFGMKI</sequence>
<proteinExistence type="predicted"/>
<accession>J9G2K3</accession>
<dbReference type="AlphaFoldDB" id="J9G2K3"/>
<reference evidence="1" key="1">
    <citation type="journal article" date="2012" name="PLoS ONE">
        <title>Gene sets for utilization of primary and secondary nutrition supplies in the distal gut of endangered iberian lynx.</title>
        <authorList>
            <person name="Alcaide M."/>
            <person name="Messina E."/>
            <person name="Richter M."/>
            <person name="Bargiela R."/>
            <person name="Peplies J."/>
            <person name="Huws S.A."/>
            <person name="Newbold C.J."/>
            <person name="Golyshin P.N."/>
            <person name="Simon M.A."/>
            <person name="Lopez G."/>
            <person name="Yakimov M.M."/>
            <person name="Ferrer M."/>
        </authorList>
    </citation>
    <scope>NUCLEOTIDE SEQUENCE</scope>
</reference>